<accession>A0A8H3W0Z9</accession>
<evidence type="ECO:0000313" key="1">
    <source>
        <dbReference type="EMBL" id="KAF0316293.1"/>
    </source>
</evidence>
<proteinExistence type="predicted"/>
<sequence>CKRYRPVPGVFSFPCHPARPRILQFARPPLIADRFPQGRRAFVLVSLPFSLSHTCRVSLPLSFRLSHPPVHPPTQSKKAQGIQIYTTPSVHTFSSFCDPPTLLFRSLSLSLSDHLSVLTPILTFFVPLHNFTLSLPPPPYTPSPPRTYTDTLRIQTHAPIPSSSLSLSLSLSLPLLLPLPPSHSPSPSPILAHPPPATSNLLPPTRRPIMGCVSLRPTAAAAAAVVSASSCSPR</sequence>
<organism evidence="1 2">
    <name type="scientific">Colletotrichum asianum</name>
    <dbReference type="NCBI Taxonomy" id="702518"/>
    <lineage>
        <taxon>Eukaryota</taxon>
        <taxon>Fungi</taxon>
        <taxon>Dikarya</taxon>
        <taxon>Ascomycota</taxon>
        <taxon>Pezizomycotina</taxon>
        <taxon>Sordariomycetes</taxon>
        <taxon>Hypocreomycetidae</taxon>
        <taxon>Glomerellales</taxon>
        <taxon>Glomerellaceae</taxon>
        <taxon>Colletotrichum</taxon>
        <taxon>Colletotrichum gloeosporioides species complex</taxon>
    </lineage>
</organism>
<dbReference type="AlphaFoldDB" id="A0A8H3W0Z9"/>
<keyword evidence="2" id="KW-1185">Reference proteome</keyword>
<protein>
    <submittedName>
        <fullName evidence="1">Uncharacterized protein</fullName>
    </submittedName>
</protein>
<name>A0A8H3W0Z9_9PEZI</name>
<reference evidence="1 2" key="1">
    <citation type="submission" date="2019-12" db="EMBL/GenBank/DDBJ databases">
        <title>A genome sequence resource for the geographically widespread anthracnose pathogen Colletotrichum asianum.</title>
        <authorList>
            <person name="Meng Y."/>
        </authorList>
    </citation>
    <scope>NUCLEOTIDE SEQUENCE [LARGE SCALE GENOMIC DNA]</scope>
    <source>
        <strain evidence="1 2">ICMP 18580</strain>
    </source>
</reference>
<gene>
    <name evidence="1" type="ORF">GQ607_016459</name>
</gene>
<dbReference type="Proteomes" id="UP000434172">
    <property type="component" value="Unassembled WGS sequence"/>
</dbReference>
<feature type="non-terminal residue" evidence="1">
    <location>
        <position position="1"/>
    </location>
</feature>
<comment type="caution">
    <text evidence="1">The sequence shown here is derived from an EMBL/GenBank/DDBJ whole genome shotgun (WGS) entry which is preliminary data.</text>
</comment>
<evidence type="ECO:0000313" key="2">
    <source>
        <dbReference type="Proteomes" id="UP000434172"/>
    </source>
</evidence>
<dbReference type="EMBL" id="WOWK01000164">
    <property type="protein sequence ID" value="KAF0316293.1"/>
    <property type="molecule type" value="Genomic_DNA"/>
</dbReference>